<dbReference type="Proteomes" id="UP000823521">
    <property type="component" value="Unassembled WGS sequence"/>
</dbReference>
<dbReference type="InterPro" id="IPR013154">
    <property type="entry name" value="ADH-like_N"/>
</dbReference>
<organism evidence="8 9">
    <name type="scientific">Micromonospora echinofusca</name>
    <dbReference type="NCBI Taxonomy" id="47858"/>
    <lineage>
        <taxon>Bacteria</taxon>
        <taxon>Bacillati</taxon>
        <taxon>Actinomycetota</taxon>
        <taxon>Actinomycetes</taxon>
        <taxon>Micromonosporales</taxon>
        <taxon>Micromonosporaceae</taxon>
        <taxon>Micromonospora</taxon>
    </lineage>
</organism>
<feature type="domain" description="Alcohol dehydrogenase-like N-terminal" evidence="7">
    <location>
        <begin position="25"/>
        <end position="133"/>
    </location>
</feature>
<feature type="domain" description="Alcohol dehydrogenase-like C-terminal" evidence="6">
    <location>
        <begin position="178"/>
        <end position="304"/>
    </location>
</feature>
<dbReference type="PANTHER" id="PTHR42813">
    <property type="entry name" value="ZINC-TYPE ALCOHOL DEHYDROGENASE-LIKE"/>
    <property type="match status" value="1"/>
</dbReference>
<dbReference type="SUPFAM" id="SSF51735">
    <property type="entry name" value="NAD(P)-binding Rossmann-fold domains"/>
    <property type="match status" value="1"/>
</dbReference>
<dbReference type="Pfam" id="PF08240">
    <property type="entry name" value="ADH_N"/>
    <property type="match status" value="1"/>
</dbReference>
<gene>
    <name evidence="8" type="ORF">GSF22_09620</name>
</gene>
<comment type="caution">
    <text evidence="8">The sequence shown here is derived from an EMBL/GenBank/DDBJ whole genome shotgun (WGS) entry which is preliminary data.</text>
</comment>
<dbReference type="Gene3D" id="3.40.50.720">
    <property type="entry name" value="NAD(P)-binding Rossmann-like Domain"/>
    <property type="match status" value="1"/>
</dbReference>
<dbReference type="RefSeq" id="WP_208813044.1">
    <property type="nucleotide sequence ID" value="NZ_WVUH01000059.1"/>
</dbReference>
<evidence type="ECO:0000256" key="5">
    <source>
        <dbReference type="RuleBase" id="RU361277"/>
    </source>
</evidence>
<evidence type="ECO:0000313" key="8">
    <source>
        <dbReference type="EMBL" id="MBO4206263.1"/>
    </source>
</evidence>
<dbReference type="InterPro" id="IPR036291">
    <property type="entry name" value="NAD(P)-bd_dom_sf"/>
</dbReference>
<dbReference type="Pfam" id="PF00107">
    <property type="entry name" value="ADH_zinc_N"/>
    <property type="match status" value="1"/>
</dbReference>
<accession>A0ABS3VP73</accession>
<comment type="cofactor">
    <cofactor evidence="1 5">
        <name>Zn(2+)</name>
        <dbReference type="ChEBI" id="CHEBI:29105"/>
    </cofactor>
</comment>
<dbReference type="PANTHER" id="PTHR42813:SF2">
    <property type="entry name" value="DEHYDROGENASE, ZINC-CONTAINING, PUTATIVE (AFU_ORTHOLOGUE AFUA_2G02810)-RELATED"/>
    <property type="match status" value="1"/>
</dbReference>
<evidence type="ECO:0000256" key="4">
    <source>
        <dbReference type="ARBA" id="ARBA00023002"/>
    </source>
</evidence>
<dbReference type="InterPro" id="IPR011032">
    <property type="entry name" value="GroES-like_sf"/>
</dbReference>
<name>A0ABS3VP73_MICEH</name>
<protein>
    <submittedName>
        <fullName evidence="8">Alcohol dehydrogenase catalytic domain-containing protein</fullName>
    </submittedName>
</protein>
<keyword evidence="2 5" id="KW-0479">Metal-binding</keyword>
<keyword evidence="3 5" id="KW-0862">Zinc</keyword>
<reference evidence="8 9" key="1">
    <citation type="submission" date="2019-12" db="EMBL/GenBank/DDBJ databases">
        <title>Whole genome sequencing of endophytic Actinobacterium Micromonospora sp. MPMI6T.</title>
        <authorList>
            <person name="Evv R."/>
            <person name="Podile A.R."/>
        </authorList>
    </citation>
    <scope>NUCLEOTIDE SEQUENCE [LARGE SCALE GENOMIC DNA]</scope>
    <source>
        <strain evidence="8 9">MPMI6</strain>
    </source>
</reference>
<evidence type="ECO:0000256" key="1">
    <source>
        <dbReference type="ARBA" id="ARBA00001947"/>
    </source>
</evidence>
<dbReference type="Gene3D" id="3.90.180.10">
    <property type="entry name" value="Medium-chain alcohol dehydrogenases, catalytic domain"/>
    <property type="match status" value="1"/>
</dbReference>
<evidence type="ECO:0000259" key="6">
    <source>
        <dbReference type="Pfam" id="PF00107"/>
    </source>
</evidence>
<proteinExistence type="inferred from homology"/>
<dbReference type="InterPro" id="IPR013149">
    <property type="entry name" value="ADH-like_C"/>
</dbReference>
<keyword evidence="4" id="KW-0560">Oxidoreductase</keyword>
<dbReference type="InterPro" id="IPR002328">
    <property type="entry name" value="ADH_Zn_CS"/>
</dbReference>
<dbReference type="EMBL" id="WVUH01000059">
    <property type="protein sequence ID" value="MBO4206263.1"/>
    <property type="molecule type" value="Genomic_DNA"/>
</dbReference>
<dbReference type="PROSITE" id="PS00059">
    <property type="entry name" value="ADH_ZINC"/>
    <property type="match status" value="1"/>
</dbReference>
<evidence type="ECO:0000313" key="9">
    <source>
        <dbReference type="Proteomes" id="UP000823521"/>
    </source>
</evidence>
<sequence length="345" mass="35804">MRAVTIHGAGDVRVEHVPDPVLRDPTDVLVQVTHTCVCGSDLWAYRGVSPREPGQRIGHEFIGVVTETGREVTTLRPGDTVVAPFIWSDGTCDRCRTGLPTSCPRSGIWGQPGADGAQGEAVRVPFADATLVRVPADVDDSLAPALLTLTDVMCTGHHGAVAAAVAPGRRVAVVGDGAVGLCAVLAARRLGAEDVVLLGHHEDRARIAHRFGVTATVRSTGEEAVEQARDLSGGRGFDSVVEAVGTATALRTAISVAADGGTVGFVGVPHGGDGSVDVRQMFYRNIALRGGLAPARAYIPELLPDVLSGALDPAPVFDCTVGLDEAPDGYAGMAARQVLKPLIRL</sequence>
<comment type="similarity">
    <text evidence="5">Belongs to the zinc-containing alcohol dehydrogenase family.</text>
</comment>
<evidence type="ECO:0000259" key="7">
    <source>
        <dbReference type="Pfam" id="PF08240"/>
    </source>
</evidence>
<evidence type="ECO:0000256" key="2">
    <source>
        <dbReference type="ARBA" id="ARBA00022723"/>
    </source>
</evidence>
<keyword evidence="9" id="KW-1185">Reference proteome</keyword>
<evidence type="ECO:0000256" key="3">
    <source>
        <dbReference type="ARBA" id="ARBA00022833"/>
    </source>
</evidence>
<dbReference type="SUPFAM" id="SSF50129">
    <property type="entry name" value="GroES-like"/>
    <property type="match status" value="1"/>
</dbReference>